<dbReference type="SUPFAM" id="SSF56496">
    <property type="entry name" value="Fibrinogen C-terminal domain-like"/>
    <property type="match status" value="1"/>
</dbReference>
<dbReference type="RefSeq" id="XP_011295041.2">
    <property type="nucleotide sequence ID" value="XM_011296739.3"/>
</dbReference>
<dbReference type="EnsemblMetazoa" id="MDOA005036-RB">
    <property type="protein sequence ID" value="MDOA005036-PB"/>
    <property type="gene ID" value="MDOA005036"/>
</dbReference>
<dbReference type="Gene3D" id="3.90.215.10">
    <property type="entry name" value="Gamma Fibrinogen, chain A, domain 1"/>
    <property type="match status" value="1"/>
</dbReference>
<dbReference type="SMART" id="SM00186">
    <property type="entry name" value="FBG"/>
    <property type="match status" value="1"/>
</dbReference>
<keyword evidence="1" id="KW-0732">Signal</keyword>
<dbReference type="AlphaFoldDB" id="A0A1I8MHS8"/>
<dbReference type="InterPro" id="IPR014716">
    <property type="entry name" value="Fibrinogen_a/b/g_C_1"/>
</dbReference>
<feature type="chain" id="PRO_5044560388" description="Fibrinogen C-terminal domain-containing protein" evidence="1">
    <location>
        <begin position="20"/>
        <end position="345"/>
    </location>
</feature>
<evidence type="ECO:0000313" key="3">
    <source>
        <dbReference type="EnsemblMetazoa" id="MDOA005036-PB"/>
    </source>
</evidence>
<dbReference type="OrthoDB" id="6145874at2759"/>
<dbReference type="InterPro" id="IPR036056">
    <property type="entry name" value="Fibrinogen-like_C"/>
</dbReference>
<dbReference type="InterPro" id="IPR050373">
    <property type="entry name" value="Fibrinogen_C-term_domain"/>
</dbReference>
<proteinExistence type="predicted"/>
<dbReference type="eggNOG" id="KOG2579">
    <property type="taxonomic scope" value="Eukaryota"/>
</dbReference>
<sequence length="345" mass="39941">MRLLALLISCMCFTYFVHARSEHENFPQGDGVNTILGLLQKDAKLWKELFEKIDAMSSQIERLSCHVELTRSIEELRNQCTGNQVMDSTTELNQPPVDMWSSSIANQEMDSTAKLNQTPIEPWSGSPSTVEDSLRALRVELNTSQSAILNHLQEYRKEFQERHHIQESMLSKSFSYGREWVEIFRNTDGEFNFLNRKWQDYKSPGGVNGAYFIGLDHLYVRTTYEAAQELLIILTDLFDQVRYAKYDLFQIGDEDQQYAIVKLGNYMGNAGDVLRPHLYRKFSTYDRDNDENDEINCAQIHKTGWWFFGNCTSFLKLGLMPNTYRGSWSRGLKSVVMKIRSTLLG</sequence>
<dbReference type="PANTHER" id="PTHR19143:SF327">
    <property type="entry name" value="FI21813P1-RELATED"/>
    <property type="match status" value="1"/>
</dbReference>
<accession>A0A1I8MHS8</accession>
<name>A0A1I8MHS8_MUSDO</name>
<dbReference type="PROSITE" id="PS51406">
    <property type="entry name" value="FIBRINOGEN_C_2"/>
    <property type="match status" value="1"/>
</dbReference>
<gene>
    <name evidence="3" type="primary">101897189</name>
</gene>
<dbReference type="KEGG" id="mde:101897189"/>
<evidence type="ECO:0000256" key="1">
    <source>
        <dbReference type="SAM" id="SignalP"/>
    </source>
</evidence>
<feature type="domain" description="Fibrinogen C-terminal" evidence="2">
    <location>
        <begin position="177"/>
        <end position="343"/>
    </location>
</feature>
<protein>
    <recommendedName>
        <fullName evidence="2">Fibrinogen C-terminal domain-containing protein</fullName>
    </recommendedName>
</protein>
<dbReference type="VEuPathDB" id="VectorBase:MDOA005036"/>
<dbReference type="InterPro" id="IPR002181">
    <property type="entry name" value="Fibrinogen_a/b/g_C_dom"/>
</dbReference>
<feature type="signal peptide" evidence="1">
    <location>
        <begin position="1"/>
        <end position="19"/>
    </location>
</feature>
<dbReference type="PANTHER" id="PTHR19143">
    <property type="entry name" value="FIBRINOGEN/TENASCIN/ANGIOPOEITIN"/>
    <property type="match status" value="1"/>
</dbReference>
<evidence type="ECO:0000259" key="2">
    <source>
        <dbReference type="PROSITE" id="PS51406"/>
    </source>
</evidence>
<reference evidence="3" key="1">
    <citation type="submission" date="2020-05" db="UniProtKB">
        <authorList>
            <consortium name="EnsemblMetazoa"/>
        </authorList>
    </citation>
    <scope>IDENTIFICATION</scope>
    <source>
        <strain evidence="3">Aabys</strain>
    </source>
</reference>
<dbReference type="Pfam" id="PF00147">
    <property type="entry name" value="Fibrinogen_C"/>
    <property type="match status" value="1"/>
</dbReference>
<dbReference type="VEuPathDB" id="VectorBase:MDOMA2_012880"/>
<organism evidence="3">
    <name type="scientific">Musca domestica</name>
    <name type="common">House fly</name>
    <dbReference type="NCBI Taxonomy" id="7370"/>
    <lineage>
        <taxon>Eukaryota</taxon>
        <taxon>Metazoa</taxon>
        <taxon>Ecdysozoa</taxon>
        <taxon>Arthropoda</taxon>
        <taxon>Hexapoda</taxon>
        <taxon>Insecta</taxon>
        <taxon>Pterygota</taxon>
        <taxon>Neoptera</taxon>
        <taxon>Endopterygota</taxon>
        <taxon>Diptera</taxon>
        <taxon>Brachycera</taxon>
        <taxon>Muscomorpha</taxon>
        <taxon>Muscoidea</taxon>
        <taxon>Muscidae</taxon>
        <taxon>Musca</taxon>
    </lineage>
</organism>
<dbReference type="GO" id="GO:0005615">
    <property type="term" value="C:extracellular space"/>
    <property type="evidence" value="ECO:0007669"/>
    <property type="project" value="TreeGrafter"/>
</dbReference>